<keyword evidence="1" id="KW-0472">Membrane</keyword>
<organism evidence="2">
    <name type="scientific">Arundo donax</name>
    <name type="common">Giant reed</name>
    <name type="synonym">Donax arundinaceus</name>
    <dbReference type="NCBI Taxonomy" id="35708"/>
    <lineage>
        <taxon>Eukaryota</taxon>
        <taxon>Viridiplantae</taxon>
        <taxon>Streptophyta</taxon>
        <taxon>Embryophyta</taxon>
        <taxon>Tracheophyta</taxon>
        <taxon>Spermatophyta</taxon>
        <taxon>Magnoliopsida</taxon>
        <taxon>Liliopsida</taxon>
        <taxon>Poales</taxon>
        <taxon>Poaceae</taxon>
        <taxon>PACMAD clade</taxon>
        <taxon>Arundinoideae</taxon>
        <taxon>Arundineae</taxon>
        <taxon>Arundo</taxon>
    </lineage>
</organism>
<keyword evidence="1" id="KW-1133">Transmembrane helix</keyword>
<keyword evidence="1" id="KW-0812">Transmembrane</keyword>
<protein>
    <submittedName>
        <fullName evidence="2">Uncharacterized protein</fullName>
    </submittedName>
</protein>
<dbReference type="EMBL" id="GBRH01197370">
    <property type="protein sequence ID" value="JAE00526.1"/>
    <property type="molecule type" value="Transcribed_RNA"/>
</dbReference>
<reference evidence="2" key="1">
    <citation type="submission" date="2014-09" db="EMBL/GenBank/DDBJ databases">
        <authorList>
            <person name="Magalhaes I.L.F."/>
            <person name="Oliveira U."/>
            <person name="Santos F.R."/>
            <person name="Vidigal T.H.D.A."/>
            <person name="Brescovit A.D."/>
            <person name="Santos A.J."/>
        </authorList>
    </citation>
    <scope>NUCLEOTIDE SEQUENCE</scope>
    <source>
        <tissue evidence="2">Shoot tissue taken approximately 20 cm above the soil surface</tissue>
    </source>
</reference>
<proteinExistence type="predicted"/>
<name>A0A0A9ERL8_ARUDO</name>
<dbReference type="AlphaFoldDB" id="A0A0A9ERL8"/>
<feature type="transmembrane region" description="Helical" evidence="1">
    <location>
        <begin position="6"/>
        <end position="25"/>
    </location>
</feature>
<reference evidence="2" key="2">
    <citation type="journal article" date="2015" name="Data Brief">
        <title>Shoot transcriptome of the giant reed, Arundo donax.</title>
        <authorList>
            <person name="Barrero R.A."/>
            <person name="Guerrero F.D."/>
            <person name="Moolhuijzen P."/>
            <person name="Goolsby J.A."/>
            <person name="Tidwell J."/>
            <person name="Bellgard S.E."/>
            <person name="Bellgard M.I."/>
        </authorList>
    </citation>
    <scope>NUCLEOTIDE SEQUENCE</scope>
    <source>
        <tissue evidence="2">Shoot tissue taken approximately 20 cm above the soil surface</tissue>
    </source>
</reference>
<evidence type="ECO:0000313" key="2">
    <source>
        <dbReference type="EMBL" id="JAE00526.1"/>
    </source>
</evidence>
<sequence>MYTVGFLPTDLVLICACICLSRIFGHVC</sequence>
<accession>A0A0A9ERL8</accession>
<evidence type="ECO:0000256" key="1">
    <source>
        <dbReference type="SAM" id="Phobius"/>
    </source>
</evidence>